<evidence type="ECO:0000313" key="2">
    <source>
        <dbReference type="EMBL" id="CAD72568.1"/>
    </source>
</evidence>
<dbReference type="HOGENOM" id="CLU_2719617_0_0_0"/>
<accession>Q7UW03</accession>
<proteinExistence type="predicted"/>
<dbReference type="Proteomes" id="UP000001025">
    <property type="component" value="Chromosome"/>
</dbReference>
<gene>
    <name evidence="2" type="ordered locus">RB2342</name>
</gene>
<dbReference type="EnsemblBacteria" id="CAD72568">
    <property type="protein sequence ID" value="CAD72568"/>
    <property type="gene ID" value="RB2342"/>
</dbReference>
<dbReference type="InParanoid" id="Q7UW03"/>
<sequence length="72" mass="7727">MISSRIHCKSMPEQREVSRGHSSDPPNPTATRRPEGNERARIGSSRGAAVAVWQTLSAEAVGPMAWGIAATR</sequence>
<protein>
    <submittedName>
        <fullName evidence="2">Uncharacterized protein</fullName>
    </submittedName>
</protein>
<keyword evidence="3" id="KW-1185">Reference proteome</keyword>
<evidence type="ECO:0000313" key="3">
    <source>
        <dbReference type="Proteomes" id="UP000001025"/>
    </source>
</evidence>
<dbReference type="AlphaFoldDB" id="Q7UW03"/>
<organism evidence="2 3">
    <name type="scientific">Rhodopirellula baltica (strain DSM 10527 / NCIMB 13988 / SH1)</name>
    <dbReference type="NCBI Taxonomy" id="243090"/>
    <lineage>
        <taxon>Bacteria</taxon>
        <taxon>Pseudomonadati</taxon>
        <taxon>Planctomycetota</taxon>
        <taxon>Planctomycetia</taxon>
        <taxon>Pirellulales</taxon>
        <taxon>Pirellulaceae</taxon>
        <taxon>Rhodopirellula</taxon>
    </lineage>
</organism>
<dbReference type="KEGG" id="rba:RB2342"/>
<feature type="compositionally biased region" description="Basic and acidic residues" evidence="1">
    <location>
        <begin position="32"/>
        <end position="41"/>
    </location>
</feature>
<evidence type="ECO:0000256" key="1">
    <source>
        <dbReference type="SAM" id="MobiDB-lite"/>
    </source>
</evidence>
<dbReference type="EMBL" id="BX294137">
    <property type="protein sequence ID" value="CAD72568.1"/>
    <property type="molecule type" value="Genomic_DNA"/>
</dbReference>
<name>Q7UW03_RHOBA</name>
<feature type="compositionally biased region" description="Basic and acidic residues" evidence="1">
    <location>
        <begin position="10"/>
        <end position="22"/>
    </location>
</feature>
<feature type="region of interest" description="Disordered" evidence="1">
    <location>
        <begin position="1"/>
        <end position="45"/>
    </location>
</feature>
<reference evidence="2 3" key="1">
    <citation type="journal article" date="2003" name="Proc. Natl. Acad. Sci. U.S.A.">
        <title>Complete genome sequence of the marine planctomycete Pirellula sp. strain 1.</title>
        <authorList>
            <person name="Gloeckner F.O."/>
            <person name="Kube M."/>
            <person name="Bauer M."/>
            <person name="Teeling H."/>
            <person name="Lombardot T."/>
            <person name="Ludwig W."/>
            <person name="Gade D."/>
            <person name="Beck A."/>
            <person name="Borzym K."/>
            <person name="Heitmann K."/>
            <person name="Rabus R."/>
            <person name="Schlesner H."/>
            <person name="Amann R."/>
            <person name="Reinhardt R."/>
        </authorList>
    </citation>
    <scope>NUCLEOTIDE SEQUENCE [LARGE SCALE GENOMIC DNA]</scope>
    <source>
        <strain evidence="3">DSM 10527 / NCIMB 13988 / SH1</strain>
    </source>
</reference>
<dbReference type="STRING" id="243090.RB2342"/>